<evidence type="ECO:0000256" key="2">
    <source>
        <dbReference type="ARBA" id="ARBA00022737"/>
    </source>
</evidence>
<keyword evidence="1" id="KW-0433">Leucine-rich repeat</keyword>
<gene>
    <name evidence="3" type="ORF">HINF_LOCUS16771</name>
</gene>
<dbReference type="Proteomes" id="UP001642409">
    <property type="component" value="Unassembled WGS sequence"/>
</dbReference>
<dbReference type="InterPro" id="IPR001611">
    <property type="entry name" value="Leu-rich_rpt"/>
</dbReference>
<dbReference type="SMART" id="SM00365">
    <property type="entry name" value="LRR_SD22"/>
    <property type="match status" value="5"/>
</dbReference>
<dbReference type="SUPFAM" id="SSF52075">
    <property type="entry name" value="Outer arm dynein light chain 1"/>
    <property type="match status" value="1"/>
</dbReference>
<proteinExistence type="predicted"/>
<dbReference type="InterPro" id="IPR032675">
    <property type="entry name" value="LRR_dom_sf"/>
</dbReference>
<dbReference type="PANTHER" id="PTHR47566:SF1">
    <property type="entry name" value="PROTEIN NUD1"/>
    <property type="match status" value="1"/>
</dbReference>
<dbReference type="InterPro" id="IPR052574">
    <property type="entry name" value="CDIRP"/>
</dbReference>
<evidence type="ECO:0000313" key="4">
    <source>
        <dbReference type="Proteomes" id="UP001642409"/>
    </source>
</evidence>
<dbReference type="Gene3D" id="3.80.10.10">
    <property type="entry name" value="Ribonuclease Inhibitor"/>
    <property type="match status" value="3"/>
</dbReference>
<evidence type="ECO:0000313" key="3">
    <source>
        <dbReference type="EMBL" id="CAL6000585.1"/>
    </source>
</evidence>
<keyword evidence="2" id="KW-0677">Repeat</keyword>
<evidence type="ECO:0000256" key="1">
    <source>
        <dbReference type="ARBA" id="ARBA00022614"/>
    </source>
</evidence>
<keyword evidence="4" id="KW-1185">Reference proteome</keyword>
<comment type="caution">
    <text evidence="3">The sequence shown here is derived from an EMBL/GenBank/DDBJ whole genome shotgun (WGS) entry which is preliminary data.</text>
</comment>
<name>A0ABP1HT61_9EUKA</name>
<dbReference type="PANTHER" id="PTHR47566">
    <property type="match status" value="1"/>
</dbReference>
<protein>
    <submittedName>
        <fullName evidence="3">Leucine-rich_repeat protein</fullName>
    </submittedName>
</protein>
<dbReference type="SUPFAM" id="SSF52058">
    <property type="entry name" value="L domain-like"/>
    <property type="match status" value="2"/>
</dbReference>
<sequence>MQSPDYNTLTSLYQVTSSVIQQSAQNKEGVYQAFLSPSHRQIAAVLNPHTITYLNLTRCHITSLEGVSALQNVKFLFLDDNLISNTELIATIPNLEILSLSFNPVTKIDFKQDTLQVLNLNNTKIQIVETANTPNLKFLSLQNCLLKEILPGASLHYIDLENTCYQDLERLSLIFPLLKQIDFQGRIQVSNRFFRNLQFQNDSEVNQQVSWDTSSINQKFWFSKYKACFQTTQILQSNQLQLRRSIYNLKNDLQDLKKQFAAQNYINEVEQNLVNETQNNYQNALDLLQLLIDFEHQIIKMMKFQFNVADFASVLERGSLVKPQFENVNQFQYNSSADQTVIKVENEFMSKKMKQLLLEEIEIINGKVEYDVKKFQDHFNKNTETVVLTDENFNSFSEFRDFMINGRYESISSSNGEIFRVICKQYNFQNGVYVQPMYLVLQKSILSAEGFKGQIMQFLNTIQQQINVFNVNYDTQVNQITPGSNDLHNCGLTAVPELNHESLNLSFNQLKTAAFDSQTLTELDLSNNPLQQLSISSPIIKLDISFTNLQATSWFNQIDQKCKQSLKELTCFGISVPINLIRNQFKNLEVLNGSKICSRAVEINSLFFDDYELQIENQTESLSNCLTQQQSKIVNYSNQAMLALPLQVIKQQNLVSLNLTNCHYFQTMGIKLKLKYLDVSNTFAVIDNLLQLDLDLIGLSACNCITNNTQWKQSQIKYLVIDNLQNFSVDFAIQQLQQFQQLEMLSIINKVDNNQFNILLLQSLRKYSPDIKYLNTFTGEINEIALYLQKLQYYNSTVVSLAENQKSMDLFTQCITNQLIEQTGIICQDSVVLDCTNLQSLLTFELKHKLVNLSVRGNRIKQLAVPKNTQVLDVSNNLISDPFPDIVSDTLTQLILQNNPIVLLKKPLNPPSFINLIKLDLSGTKQCKALQSQSFSFLVNLKQLIMNDCSFINISNDALLGLKYLQELQLNGTSLRGLEILDGLVQYKNLKSLDIGNNKITQQSTLMKGIDKFNFQNLNIEGNPFCRTSYIDQVLESQLSSIIILNNQEVTNEQKQKIIDLIQAREEEMKEKMGMNKISFGGPPQKLGKPGK</sequence>
<organism evidence="3 4">
    <name type="scientific">Hexamita inflata</name>
    <dbReference type="NCBI Taxonomy" id="28002"/>
    <lineage>
        <taxon>Eukaryota</taxon>
        <taxon>Metamonada</taxon>
        <taxon>Diplomonadida</taxon>
        <taxon>Hexamitidae</taxon>
        <taxon>Hexamitinae</taxon>
        <taxon>Hexamita</taxon>
    </lineage>
</organism>
<reference evidence="3 4" key="1">
    <citation type="submission" date="2024-07" db="EMBL/GenBank/DDBJ databases">
        <authorList>
            <person name="Akdeniz Z."/>
        </authorList>
    </citation>
    <scope>NUCLEOTIDE SEQUENCE [LARGE SCALE GENOMIC DNA]</scope>
</reference>
<accession>A0ABP1HT61</accession>
<dbReference type="PROSITE" id="PS51450">
    <property type="entry name" value="LRR"/>
    <property type="match status" value="1"/>
</dbReference>
<dbReference type="EMBL" id="CAXDID020000041">
    <property type="protein sequence ID" value="CAL6000585.1"/>
    <property type="molecule type" value="Genomic_DNA"/>
</dbReference>
<dbReference type="Pfam" id="PF00560">
    <property type="entry name" value="LRR_1"/>
    <property type="match status" value="1"/>
</dbReference>